<dbReference type="PANTHER" id="PTHR43877:SF2">
    <property type="entry name" value="AMINOALKYLPHOSPHONATE N-ACETYLTRANSFERASE-RELATED"/>
    <property type="match status" value="1"/>
</dbReference>
<dbReference type="Pfam" id="PF00583">
    <property type="entry name" value="Acetyltransf_1"/>
    <property type="match status" value="2"/>
</dbReference>
<dbReference type="GO" id="GO:0016747">
    <property type="term" value="F:acyltransferase activity, transferring groups other than amino-acyl groups"/>
    <property type="evidence" value="ECO:0007669"/>
    <property type="project" value="InterPro"/>
</dbReference>
<evidence type="ECO:0000313" key="4">
    <source>
        <dbReference type="EMBL" id="MBB3118957.1"/>
    </source>
</evidence>
<evidence type="ECO:0000256" key="1">
    <source>
        <dbReference type="ARBA" id="ARBA00022679"/>
    </source>
</evidence>
<keyword evidence="5" id="KW-1185">Reference proteome</keyword>
<keyword evidence="2" id="KW-0012">Acyltransferase</keyword>
<name>A0A7W5FTR9_9BURK</name>
<dbReference type="PROSITE" id="PS51186">
    <property type="entry name" value="GNAT"/>
    <property type="match status" value="2"/>
</dbReference>
<organism evidence="4 5">
    <name type="scientific">Pseudoduganella violacea</name>
    <dbReference type="NCBI Taxonomy" id="1715466"/>
    <lineage>
        <taxon>Bacteria</taxon>
        <taxon>Pseudomonadati</taxon>
        <taxon>Pseudomonadota</taxon>
        <taxon>Betaproteobacteria</taxon>
        <taxon>Burkholderiales</taxon>
        <taxon>Oxalobacteraceae</taxon>
        <taxon>Telluria group</taxon>
        <taxon>Pseudoduganella</taxon>
    </lineage>
</organism>
<gene>
    <name evidence="4" type="ORF">FHS03_002002</name>
</gene>
<dbReference type="Gene3D" id="3.40.630.30">
    <property type="match status" value="2"/>
</dbReference>
<accession>A0A7W5FTR9</accession>
<protein>
    <submittedName>
        <fullName evidence="4">GNAT superfamily N-acetyltransferase</fullName>
    </submittedName>
</protein>
<evidence type="ECO:0000259" key="3">
    <source>
        <dbReference type="PROSITE" id="PS51186"/>
    </source>
</evidence>
<comment type="caution">
    <text evidence="4">The sequence shown here is derived from an EMBL/GenBank/DDBJ whole genome shotgun (WGS) entry which is preliminary data.</text>
</comment>
<dbReference type="EMBL" id="JACHXD010000004">
    <property type="protein sequence ID" value="MBB3118957.1"/>
    <property type="molecule type" value="Genomic_DNA"/>
</dbReference>
<proteinExistence type="predicted"/>
<dbReference type="AlphaFoldDB" id="A0A7W5FTR9"/>
<dbReference type="InterPro" id="IPR016181">
    <property type="entry name" value="Acyl_CoA_acyltransferase"/>
</dbReference>
<evidence type="ECO:0000313" key="5">
    <source>
        <dbReference type="Proteomes" id="UP000541535"/>
    </source>
</evidence>
<dbReference type="Proteomes" id="UP000541535">
    <property type="component" value="Unassembled WGS sequence"/>
</dbReference>
<evidence type="ECO:0000256" key="2">
    <source>
        <dbReference type="ARBA" id="ARBA00023315"/>
    </source>
</evidence>
<feature type="domain" description="N-acetyltransferase" evidence="3">
    <location>
        <begin position="1"/>
        <end position="173"/>
    </location>
</feature>
<dbReference type="SUPFAM" id="SSF55729">
    <property type="entry name" value="Acyl-CoA N-acyltransferases (Nat)"/>
    <property type="match status" value="2"/>
</dbReference>
<dbReference type="InterPro" id="IPR050832">
    <property type="entry name" value="Bact_Acetyltransf"/>
</dbReference>
<dbReference type="InterPro" id="IPR000182">
    <property type="entry name" value="GNAT_dom"/>
</dbReference>
<dbReference type="PANTHER" id="PTHR43877">
    <property type="entry name" value="AMINOALKYLPHOSPHONATE N-ACETYLTRANSFERASE-RELATED-RELATED"/>
    <property type="match status" value="1"/>
</dbReference>
<keyword evidence="1 4" id="KW-0808">Transferase</keyword>
<reference evidence="4 5" key="1">
    <citation type="submission" date="2020-08" db="EMBL/GenBank/DDBJ databases">
        <title>Genomic Encyclopedia of Type Strains, Phase III (KMG-III): the genomes of soil and plant-associated and newly described type strains.</title>
        <authorList>
            <person name="Whitman W."/>
        </authorList>
    </citation>
    <scope>NUCLEOTIDE SEQUENCE [LARGE SCALE GENOMIC DNA]</scope>
    <source>
        <strain evidence="4 5">CECT 8897</strain>
    </source>
</reference>
<feature type="domain" description="N-acetyltransferase" evidence="3">
    <location>
        <begin position="176"/>
        <end position="324"/>
    </location>
</feature>
<dbReference type="CDD" id="cd04301">
    <property type="entry name" value="NAT_SF"/>
    <property type="match status" value="1"/>
</dbReference>
<sequence>MRTIEELDGAGLRANLDALAEVLHDCVRQGASVGFVFPFALDDARRFWRELAPQIESGARKLLVARDADGAVCATVQLGLAMPPNGRHRADVNKMLVHTRARRQGLAGALLAAAEDHARALGRSLLVLDTWSGSPAEDLYRKQGYQLCGQIPQYALAAEGGLGATTVMYKLLAPAVQVVEEDPSSDDARLLLDELSATLAGITGDSGAASFNADDVRGAGGCFVVARDAQGRALGCGAIRPLQEGVAELKRMYARPGTRGVGSAVLAHLEQTAAALGYRELWLETRLVNARALGFYAARGYLRIPNFGKYAGNNAAVCMAKRFT</sequence>